<proteinExistence type="predicted"/>
<protein>
    <submittedName>
        <fullName evidence="1">Uncharacterized protein</fullName>
    </submittedName>
</protein>
<sequence>MFKWILIGSLISCFFVSFGQKRDSLRLVIALDAANDQIETSYGYWEARANVDVKVNMYSLNGAVKRLAKQYTMRYDQGEDAWTVMLPMGFFELQVKSFGFKDIKFPLRLKKDYRHEFSLELDSVSYTYKNRKLYNYIPGTLNFCATIYVQFKDGDPAEQLAFLTEVLAVEGLEHLNVLRTQKIRHANAFLVTLDIADRTPLNMILYQKMTKQPQIERGYLIGGDVTRAIELIQENSNVLFANPSFLDDPNQVFMTSSNYTKSEELERKLLRLMEEDTKTLNKINYIIEKTTPKEVAEEG</sequence>
<keyword evidence="2" id="KW-1185">Reference proteome</keyword>
<accession>A0A916DU10</accession>
<gene>
    <name evidence="1" type="ORF">AsAng_0029050</name>
</gene>
<evidence type="ECO:0000313" key="1">
    <source>
        <dbReference type="EMBL" id="BDS12190.1"/>
    </source>
</evidence>
<organism evidence="1 2">
    <name type="scientific">Aureispira anguillae</name>
    <dbReference type="NCBI Taxonomy" id="2864201"/>
    <lineage>
        <taxon>Bacteria</taxon>
        <taxon>Pseudomonadati</taxon>
        <taxon>Bacteroidota</taxon>
        <taxon>Saprospiria</taxon>
        <taxon>Saprospirales</taxon>
        <taxon>Saprospiraceae</taxon>
        <taxon>Aureispira</taxon>
    </lineage>
</organism>
<dbReference type="EMBL" id="AP026867">
    <property type="protein sequence ID" value="BDS12190.1"/>
    <property type="molecule type" value="Genomic_DNA"/>
</dbReference>
<dbReference type="KEGG" id="aup:AsAng_0029050"/>
<dbReference type="AlphaFoldDB" id="A0A916DU10"/>
<dbReference type="Proteomes" id="UP001060919">
    <property type="component" value="Chromosome"/>
</dbReference>
<reference evidence="1" key="1">
    <citation type="submission" date="2022-09" db="EMBL/GenBank/DDBJ databases">
        <title>Aureispira anguillicida sp. nov., isolated from Leptocephalus of Japanese eel Anguilla japonica.</title>
        <authorList>
            <person name="Yuasa K."/>
            <person name="Mekata T."/>
            <person name="Ikunari K."/>
        </authorList>
    </citation>
    <scope>NUCLEOTIDE SEQUENCE</scope>
    <source>
        <strain evidence="1">EL160426</strain>
    </source>
</reference>
<name>A0A916DU10_9BACT</name>
<dbReference type="RefSeq" id="WP_264793295.1">
    <property type="nucleotide sequence ID" value="NZ_AP026867.1"/>
</dbReference>
<evidence type="ECO:0000313" key="2">
    <source>
        <dbReference type="Proteomes" id="UP001060919"/>
    </source>
</evidence>